<evidence type="ECO:0000256" key="3">
    <source>
        <dbReference type="ARBA" id="ARBA00022989"/>
    </source>
</evidence>
<comment type="subcellular location">
    <subcellularLocation>
        <location evidence="1">Membrane</location>
        <topology evidence="1">Multi-pass membrane protein</topology>
    </subcellularLocation>
</comment>
<keyword evidence="2 5" id="KW-0812">Transmembrane</keyword>
<dbReference type="PANTHER" id="PTHR37422">
    <property type="entry name" value="TEICHURONIC ACID BIOSYNTHESIS PROTEIN TUAE"/>
    <property type="match status" value="1"/>
</dbReference>
<evidence type="ECO:0000256" key="4">
    <source>
        <dbReference type="ARBA" id="ARBA00023136"/>
    </source>
</evidence>
<evidence type="ECO:0000313" key="8">
    <source>
        <dbReference type="Proteomes" id="UP000261082"/>
    </source>
</evidence>
<dbReference type="EMBL" id="QVID01000001">
    <property type="protein sequence ID" value="RFN59162.1"/>
    <property type="molecule type" value="Genomic_DNA"/>
</dbReference>
<protein>
    <recommendedName>
        <fullName evidence="6">O-antigen ligase-related domain-containing protein</fullName>
    </recommendedName>
</protein>
<dbReference type="AlphaFoldDB" id="A0A3E1QAK2"/>
<evidence type="ECO:0000313" key="7">
    <source>
        <dbReference type="EMBL" id="RFN59162.1"/>
    </source>
</evidence>
<comment type="caution">
    <text evidence="7">The sequence shown here is derived from an EMBL/GenBank/DDBJ whole genome shotgun (WGS) entry which is preliminary data.</text>
</comment>
<feature type="transmembrane region" description="Helical" evidence="5">
    <location>
        <begin position="68"/>
        <end position="88"/>
    </location>
</feature>
<dbReference type="OrthoDB" id="9824708at2"/>
<feature type="domain" description="O-antigen ligase-related" evidence="6">
    <location>
        <begin position="200"/>
        <end position="355"/>
    </location>
</feature>
<gene>
    <name evidence="7" type="ORF">DZ858_03550</name>
</gene>
<feature type="transmembrane region" description="Helical" evidence="5">
    <location>
        <begin position="164"/>
        <end position="187"/>
    </location>
</feature>
<evidence type="ECO:0000256" key="1">
    <source>
        <dbReference type="ARBA" id="ARBA00004141"/>
    </source>
</evidence>
<dbReference type="Proteomes" id="UP000261082">
    <property type="component" value="Unassembled WGS sequence"/>
</dbReference>
<feature type="transmembrane region" description="Helical" evidence="5">
    <location>
        <begin position="372"/>
        <end position="405"/>
    </location>
</feature>
<dbReference type="Pfam" id="PF04932">
    <property type="entry name" value="Wzy_C"/>
    <property type="match status" value="1"/>
</dbReference>
<dbReference type="PANTHER" id="PTHR37422:SF13">
    <property type="entry name" value="LIPOPOLYSACCHARIDE BIOSYNTHESIS PROTEIN PA4999-RELATED"/>
    <property type="match status" value="1"/>
</dbReference>
<evidence type="ECO:0000256" key="5">
    <source>
        <dbReference type="SAM" id="Phobius"/>
    </source>
</evidence>
<keyword evidence="4 5" id="KW-0472">Membrane</keyword>
<feature type="transmembrane region" description="Helical" evidence="5">
    <location>
        <begin position="199"/>
        <end position="226"/>
    </location>
</feature>
<reference evidence="7 8" key="1">
    <citation type="journal article" date="2007" name="Int. J. Syst. Evol. Microbiol.">
        <title>Marixanthomonas ophiurae gen. nov., sp. nov., a marine bacterium of the family Flavobacteriaceae isolated from a deep-sea brittle star.</title>
        <authorList>
            <person name="Romanenko L.A."/>
            <person name="Uchino M."/>
            <person name="Frolova G.M."/>
            <person name="Mikhailov V.V."/>
        </authorList>
    </citation>
    <scope>NUCLEOTIDE SEQUENCE [LARGE SCALE GENOMIC DNA]</scope>
    <source>
        <strain evidence="7 8">KMM 3046</strain>
    </source>
</reference>
<sequence>MKISIQTFNFFIVSTILLFAFSLNFFGEILNGIYRIGFTDELGILLVLCIGVYILLSLRKVRVYNKDFLILFPLLTLVYVFFYYETFISFVYEYYKLFIFLVFLPVLKFFNAATLQRFLKLLHKLFLLVLSINFVFIVLQYITKNAILTKIGYSELRVSGWEKIGRYTGLFDVGTLGATALLILMLNEIGNKGNKSHKYILILGVLSVIFSSSKASYAILILWIFIYFRKQLLKHFLKIIAGVAAIGTVIFFYTYKAIISKIIQYQFFLENLYNPKIVNLANVEMRAMFWAQSIKIVQNNLFGLGLGTFGDASSKYNPEAYKMPASLWPDQFVYLSDSALSHVIAEQGITCLLYLFVLFFPLLKAHKNAKVYVYMLMCFYFVQVIFTMGFSAGTWPLLFALLYAILYYSKSKKINALFEKAD</sequence>
<proteinExistence type="predicted"/>
<keyword evidence="8" id="KW-1185">Reference proteome</keyword>
<feature type="transmembrane region" description="Helical" evidence="5">
    <location>
        <begin position="339"/>
        <end position="360"/>
    </location>
</feature>
<dbReference type="GO" id="GO:0016020">
    <property type="term" value="C:membrane"/>
    <property type="evidence" value="ECO:0007669"/>
    <property type="project" value="UniProtKB-SubCell"/>
</dbReference>
<dbReference type="InterPro" id="IPR007016">
    <property type="entry name" value="O-antigen_ligase-rel_domated"/>
</dbReference>
<feature type="transmembrane region" description="Helical" evidence="5">
    <location>
        <begin position="7"/>
        <end position="27"/>
    </location>
</feature>
<keyword evidence="3 5" id="KW-1133">Transmembrane helix</keyword>
<dbReference type="InterPro" id="IPR051533">
    <property type="entry name" value="WaaL-like"/>
</dbReference>
<feature type="transmembrane region" description="Helical" evidence="5">
    <location>
        <begin position="125"/>
        <end position="144"/>
    </location>
</feature>
<dbReference type="RefSeq" id="WP_117158162.1">
    <property type="nucleotide sequence ID" value="NZ_QVID01000001.1"/>
</dbReference>
<accession>A0A3E1QAK2</accession>
<organism evidence="7 8">
    <name type="scientific">Marixanthomonas ophiurae</name>
    <dbReference type="NCBI Taxonomy" id="387659"/>
    <lineage>
        <taxon>Bacteria</taxon>
        <taxon>Pseudomonadati</taxon>
        <taxon>Bacteroidota</taxon>
        <taxon>Flavobacteriia</taxon>
        <taxon>Flavobacteriales</taxon>
        <taxon>Flavobacteriaceae</taxon>
        <taxon>Marixanthomonas</taxon>
    </lineage>
</organism>
<feature type="transmembrane region" description="Helical" evidence="5">
    <location>
        <begin position="232"/>
        <end position="255"/>
    </location>
</feature>
<name>A0A3E1QAK2_9FLAO</name>
<feature type="transmembrane region" description="Helical" evidence="5">
    <location>
        <begin position="94"/>
        <end position="113"/>
    </location>
</feature>
<evidence type="ECO:0000256" key="2">
    <source>
        <dbReference type="ARBA" id="ARBA00022692"/>
    </source>
</evidence>
<evidence type="ECO:0000259" key="6">
    <source>
        <dbReference type="Pfam" id="PF04932"/>
    </source>
</evidence>
<feature type="transmembrane region" description="Helical" evidence="5">
    <location>
        <begin position="33"/>
        <end position="56"/>
    </location>
</feature>